<dbReference type="InterPro" id="IPR003953">
    <property type="entry name" value="FAD-dep_OxRdtase_2_FAD-bd"/>
</dbReference>
<organism evidence="7 8">
    <name type="scientific">Nocardia jiangxiensis</name>
    <dbReference type="NCBI Taxonomy" id="282685"/>
    <lineage>
        <taxon>Bacteria</taxon>
        <taxon>Bacillati</taxon>
        <taxon>Actinomycetota</taxon>
        <taxon>Actinomycetes</taxon>
        <taxon>Mycobacteriales</taxon>
        <taxon>Nocardiaceae</taxon>
        <taxon>Nocardia</taxon>
    </lineage>
</organism>
<evidence type="ECO:0000256" key="1">
    <source>
        <dbReference type="ARBA" id="ARBA00001974"/>
    </source>
</evidence>
<evidence type="ECO:0000256" key="4">
    <source>
        <dbReference type="ARBA" id="ARBA00023002"/>
    </source>
</evidence>
<feature type="region of interest" description="Disordered" evidence="5">
    <location>
        <begin position="1"/>
        <end position="20"/>
    </location>
</feature>
<dbReference type="SUPFAM" id="SSF51905">
    <property type="entry name" value="FAD/NAD(P)-binding domain"/>
    <property type="match status" value="1"/>
</dbReference>
<dbReference type="EMBL" id="JBIAQY010000021">
    <property type="protein sequence ID" value="MFF3573822.1"/>
    <property type="molecule type" value="Genomic_DNA"/>
</dbReference>
<dbReference type="RefSeq" id="WP_387406611.1">
    <property type="nucleotide sequence ID" value="NZ_JBIAQY010000021.1"/>
</dbReference>
<keyword evidence="2" id="KW-0285">Flavoprotein</keyword>
<dbReference type="PANTHER" id="PTHR43400:SF10">
    <property type="entry name" value="3-OXOSTEROID 1-DEHYDROGENASE"/>
    <property type="match status" value="1"/>
</dbReference>
<evidence type="ECO:0000256" key="5">
    <source>
        <dbReference type="SAM" id="MobiDB-lite"/>
    </source>
</evidence>
<evidence type="ECO:0000256" key="2">
    <source>
        <dbReference type="ARBA" id="ARBA00022630"/>
    </source>
</evidence>
<keyword evidence="3" id="KW-0274">FAD</keyword>
<accession>A0ABW6SC59</accession>
<evidence type="ECO:0000259" key="6">
    <source>
        <dbReference type="Pfam" id="PF00890"/>
    </source>
</evidence>
<dbReference type="PANTHER" id="PTHR43400">
    <property type="entry name" value="FUMARATE REDUCTASE"/>
    <property type="match status" value="1"/>
</dbReference>
<sequence length="143" mass="15474">MPCSCHQSRPTSSSSGSGSAGLTAALAAVHAGKRVIVVGRSDRVGGTAAISGGRIWIPGNPFMREQALRDSPDDALTYLRRLTLGGDEVLLAAFVEEGMATLEFLTEHTRHEDPDYQPRRPARRRPGRARRGDPGLQRGDRTR</sequence>
<proteinExistence type="predicted"/>
<reference evidence="7 8" key="1">
    <citation type="submission" date="2024-10" db="EMBL/GenBank/DDBJ databases">
        <title>The Natural Products Discovery Center: Release of the First 8490 Sequenced Strains for Exploring Actinobacteria Biosynthetic Diversity.</title>
        <authorList>
            <person name="Kalkreuter E."/>
            <person name="Kautsar S.A."/>
            <person name="Yang D."/>
            <person name="Bader C.D."/>
            <person name="Teijaro C.N."/>
            <person name="Fluegel L."/>
            <person name="Davis C.M."/>
            <person name="Simpson J.R."/>
            <person name="Lauterbach L."/>
            <person name="Steele A.D."/>
            <person name="Gui C."/>
            <person name="Meng S."/>
            <person name="Li G."/>
            <person name="Viehrig K."/>
            <person name="Ye F."/>
            <person name="Su P."/>
            <person name="Kiefer A.F."/>
            <person name="Nichols A."/>
            <person name="Cepeda A.J."/>
            <person name="Yan W."/>
            <person name="Fan B."/>
            <person name="Jiang Y."/>
            <person name="Adhikari A."/>
            <person name="Zheng C.-J."/>
            <person name="Schuster L."/>
            <person name="Cowan T.M."/>
            <person name="Smanski M.J."/>
            <person name="Chevrette M.G."/>
            <person name="De Carvalho L.P.S."/>
            <person name="Shen B."/>
        </authorList>
    </citation>
    <scope>NUCLEOTIDE SEQUENCE [LARGE SCALE GENOMIC DNA]</scope>
    <source>
        <strain evidence="7 8">NPDC002593</strain>
    </source>
</reference>
<keyword evidence="8" id="KW-1185">Reference proteome</keyword>
<evidence type="ECO:0000313" key="8">
    <source>
        <dbReference type="Proteomes" id="UP001601992"/>
    </source>
</evidence>
<feature type="domain" description="FAD-dependent oxidoreductase 2 FAD-binding" evidence="6">
    <location>
        <begin position="16"/>
        <end position="118"/>
    </location>
</feature>
<feature type="region of interest" description="Disordered" evidence="5">
    <location>
        <begin position="105"/>
        <end position="143"/>
    </location>
</feature>
<feature type="compositionally biased region" description="Basic residues" evidence="5">
    <location>
        <begin position="120"/>
        <end position="129"/>
    </location>
</feature>
<feature type="compositionally biased region" description="Polar residues" evidence="5">
    <location>
        <begin position="1"/>
        <end position="10"/>
    </location>
</feature>
<feature type="compositionally biased region" description="Basic and acidic residues" evidence="5">
    <location>
        <begin position="105"/>
        <end position="118"/>
    </location>
</feature>
<dbReference type="InterPro" id="IPR036188">
    <property type="entry name" value="FAD/NAD-bd_sf"/>
</dbReference>
<comment type="cofactor">
    <cofactor evidence="1">
        <name>FAD</name>
        <dbReference type="ChEBI" id="CHEBI:57692"/>
    </cofactor>
</comment>
<protein>
    <submittedName>
        <fullName evidence="7">FAD-binding protein</fullName>
    </submittedName>
</protein>
<feature type="compositionally biased region" description="Basic and acidic residues" evidence="5">
    <location>
        <begin position="130"/>
        <end position="143"/>
    </location>
</feature>
<dbReference type="InterPro" id="IPR050315">
    <property type="entry name" value="FAD-oxidoreductase_2"/>
</dbReference>
<dbReference type="Proteomes" id="UP001601992">
    <property type="component" value="Unassembled WGS sequence"/>
</dbReference>
<feature type="compositionally biased region" description="Low complexity" evidence="5">
    <location>
        <begin position="11"/>
        <end position="20"/>
    </location>
</feature>
<dbReference type="Gene3D" id="3.50.50.60">
    <property type="entry name" value="FAD/NAD(P)-binding domain"/>
    <property type="match status" value="1"/>
</dbReference>
<evidence type="ECO:0000313" key="7">
    <source>
        <dbReference type="EMBL" id="MFF3573822.1"/>
    </source>
</evidence>
<evidence type="ECO:0000256" key="3">
    <source>
        <dbReference type="ARBA" id="ARBA00022827"/>
    </source>
</evidence>
<dbReference type="Pfam" id="PF00890">
    <property type="entry name" value="FAD_binding_2"/>
    <property type="match status" value="1"/>
</dbReference>
<name>A0ABW6SC59_9NOCA</name>
<keyword evidence="4" id="KW-0560">Oxidoreductase</keyword>
<comment type="caution">
    <text evidence="7">The sequence shown here is derived from an EMBL/GenBank/DDBJ whole genome shotgun (WGS) entry which is preliminary data.</text>
</comment>
<gene>
    <name evidence="7" type="ORF">ACFYXQ_39315</name>
</gene>